<proteinExistence type="predicted"/>
<evidence type="ECO:0000313" key="1">
    <source>
        <dbReference type="EMBL" id="KAK1861944.1"/>
    </source>
</evidence>
<evidence type="ECO:0000313" key="2">
    <source>
        <dbReference type="Proteomes" id="UP000798662"/>
    </source>
</evidence>
<reference evidence="1" key="1">
    <citation type="submission" date="2019-11" db="EMBL/GenBank/DDBJ databases">
        <title>Nori genome reveals adaptations in red seaweeds to the harsh intertidal environment.</title>
        <authorList>
            <person name="Wang D."/>
            <person name="Mao Y."/>
        </authorList>
    </citation>
    <scope>NUCLEOTIDE SEQUENCE</scope>
    <source>
        <tissue evidence="1">Gametophyte</tissue>
    </source>
</reference>
<dbReference type="Proteomes" id="UP000798662">
    <property type="component" value="Chromosome 1"/>
</dbReference>
<gene>
    <name evidence="1" type="ORF">I4F81_004520</name>
</gene>
<accession>A0ACC3BVJ5</accession>
<dbReference type="EMBL" id="CM020618">
    <property type="protein sequence ID" value="KAK1861944.1"/>
    <property type="molecule type" value="Genomic_DNA"/>
</dbReference>
<comment type="caution">
    <text evidence="1">The sequence shown here is derived from an EMBL/GenBank/DDBJ whole genome shotgun (WGS) entry which is preliminary data.</text>
</comment>
<name>A0ACC3BVJ5_PYRYE</name>
<sequence>MLRALLFVAVTAEVASNWCSFVRPLLLRYAMDGLTLTSAGVTADAASAASSGTANTSASGAVPTWVPAATIERLLRLLPQGLVPSAAYQRPLIAILGYICSGYLAGTLSYVQWLSWSRAEKALTRDIQISTFSHLHGLSLKWHLNRNSSRVMHVFYGGVQSVTDLLELASFEFFPMCANFFLNLTILWRLGSWRLSAMAAVAVSAYGAFSYVGTRLQMRLRRKSFKADAREAGRAMASLTNFESVKVFATEAVEVQRYSSLRARQDVRRDRSLVTFAFISNGQSLIQSLFVAAGLVMVGRQVIDGTLSVADFVTAQTYLNSVFDPVRYVSYSVQRFHSALLSLRKLVDIHQQRPDVVDAPDATPLVLCPTPTSKGGRVCFEGVSFAYGGDSAGALHDISFTVPAGTTTAIVGATGSGKSTLVRLLLRLFDISAGRITIDGQDVARVTQQSLRDAIGVVPQDCHLLRDSVRTNIAYGRAGGEGVSEQTVKAAADVAQLTDWIGRLPKGLSSICGERGVRLSGGERQRVAIARMVVRSPAVVVLDESSSSLDSETERAMQSSLRTASAGATTLVIAHRLSTIVGADEILVLHEGRIVERGSHEELRRINGVVVCTKGGAVGTYARMIVGNQE</sequence>
<keyword evidence="2" id="KW-1185">Reference proteome</keyword>
<organism evidence="1 2">
    <name type="scientific">Pyropia yezoensis</name>
    <name type="common">Susabi-nori</name>
    <name type="synonym">Porphyra yezoensis</name>
    <dbReference type="NCBI Taxonomy" id="2788"/>
    <lineage>
        <taxon>Eukaryota</taxon>
        <taxon>Rhodophyta</taxon>
        <taxon>Bangiophyceae</taxon>
        <taxon>Bangiales</taxon>
        <taxon>Bangiaceae</taxon>
        <taxon>Pyropia</taxon>
    </lineage>
</organism>
<protein>
    <submittedName>
        <fullName evidence="1">Uncharacterized protein</fullName>
    </submittedName>
</protein>